<keyword evidence="1" id="KW-0233">DNA recombination</keyword>
<reference evidence="3 4" key="1">
    <citation type="submission" date="2016-02" db="EMBL/GenBank/DDBJ databases">
        <title>Genome analysis of coral dinoflagellate symbionts highlights evolutionary adaptations to a symbiotic lifestyle.</title>
        <authorList>
            <person name="Aranda M."/>
            <person name="Li Y."/>
            <person name="Liew Y.J."/>
            <person name="Baumgarten S."/>
            <person name="Simakov O."/>
            <person name="Wilson M."/>
            <person name="Piel J."/>
            <person name="Ashoor H."/>
            <person name="Bougouffa S."/>
            <person name="Bajic V.B."/>
            <person name="Ryu T."/>
            <person name="Ravasi T."/>
            <person name="Bayer T."/>
            <person name="Micklem G."/>
            <person name="Kim H."/>
            <person name="Bhak J."/>
            <person name="Lajeunesse T.C."/>
            <person name="Voolstra C.R."/>
        </authorList>
    </citation>
    <scope>NUCLEOTIDE SEQUENCE [LARGE SCALE GENOMIC DNA]</scope>
    <source>
        <strain evidence="3 4">CCMP2467</strain>
    </source>
</reference>
<dbReference type="InterPro" id="IPR013762">
    <property type="entry name" value="Integrase-like_cat_sf"/>
</dbReference>
<name>A0A1Q9E6G4_SYMMI</name>
<dbReference type="Proteomes" id="UP000186817">
    <property type="component" value="Unassembled WGS sequence"/>
</dbReference>
<feature type="compositionally biased region" description="Polar residues" evidence="2">
    <location>
        <begin position="19"/>
        <end position="28"/>
    </location>
</feature>
<feature type="region of interest" description="Disordered" evidence="2">
    <location>
        <begin position="1"/>
        <end position="76"/>
    </location>
</feature>
<proteinExistence type="predicted"/>
<keyword evidence="4" id="KW-1185">Reference proteome</keyword>
<sequence>MAALHGYRGKHVGDRCGLRSQTLQSSQPKPGPGPANRLFTVKDLPSRQSAPAESKHRTTAKPPAQQARQVGIVSRASQETSRKEACLSVWHELLQILGSASSLYSSLANSKYPEALLKKSLEKFTAGTLERYIAAAKHFLDFLGLSNRTIASIDVAFLADFLHACENSLEEDRDVCKIGPRPILKALSWLGRHAEVSALQPLLQASLIRAFLTQPSSDRKEALPLPMAVVVEWEKYICSPHCPQDLRLFLGGLLLALHGGLRFGDLQRIRFNSLSLTSHSLRGVCWQTKTTKRGQPFAVTLHGISGRALDSLWVLPFLRAVQSAWLATESAMGLSVVPDFVLPVLTNLGGLARPNSTYLQPMAYSQSLAAMRHFLTIPWQDSTKPIPVTPEESRGFTLHSLKVCLLAAGAQVRATEEARQHQGHHKSPSVQLYSRDDTILALDLQKQICLACAQGWRPDSQGPRDDLRHDEPQDTPEEAAQELIDDFKTNYPGEKIRWIPWQFRLSSKQYTEIMEELLAADRKIWGTIGTLVSAGWSLDEALYEDWPSNWVYKAHGKVLCKRFQRNLCTDIASQDPQPTPALGPPLVAGQEEEGSPGRASPPQVLLPDTSGPLGARCKALADPEAIPFLELRRAPPEQESRLMMQCLWSRSIIAIIASLPVVALLEELAISLLQAIKASAAIAILTVPRDHGFLRCPELAACLHDASFHMCPSPRQGEIILASTKLPTWPCPDSELLALEALGRISQLPLRLGHITEVSYASLLKTSGPFIAHRPPICDGAGAPSSADHSLPHASGISKASKAWIQWAQKSDLSHRVFAHISQSRPEHPLSQEEQSEALAILCSALNLDQASMATVSPGQPFRLQLMQALAELTDDPDQDLPSVLAEGVHTGVFSEIKPSDLWPPAKLRPLSQSGLEVCQGNWRPAEEDPETVAALLAEEEAAGWIQQVPGGLKAAKKRWPKGIAVGKLSLVKAEGRDSRLVLDSTICQVNPLCRIPEAVTMPTVQEVRRSSYQLEEGHTWIRISDPSCPVIKMTRAAQSSLAWLAPRIAAIPTTPLSLPPILSSLARADAMAEGNQVGIGGWVSTKHGLAWFAETYTMEEIRSLWPFLTKDAQKYIACFESLAQLALAMTAKDKKVDAIRPTCPRDCPRYATTLRYDYAYSPSLSYLAGKPPCQGRLDPPESRLARKVEPPTPGQSQPRYFLFIAYSLRGFCQTFAATGKRTEFENGDKRIMMGSGGWMRDWVGGWMVIGWKAEKLNKGALQGVGQTTAEAQAL</sequence>
<evidence type="ECO:0000256" key="1">
    <source>
        <dbReference type="ARBA" id="ARBA00023172"/>
    </source>
</evidence>
<dbReference type="GO" id="GO:0006310">
    <property type="term" value="P:DNA recombination"/>
    <property type="evidence" value="ECO:0007669"/>
    <property type="project" value="UniProtKB-KW"/>
</dbReference>
<organism evidence="3 4">
    <name type="scientific">Symbiodinium microadriaticum</name>
    <name type="common">Dinoflagellate</name>
    <name type="synonym">Zooxanthella microadriatica</name>
    <dbReference type="NCBI Taxonomy" id="2951"/>
    <lineage>
        <taxon>Eukaryota</taxon>
        <taxon>Sar</taxon>
        <taxon>Alveolata</taxon>
        <taxon>Dinophyceae</taxon>
        <taxon>Suessiales</taxon>
        <taxon>Symbiodiniaceae</taxon>
        <taxon>Symbiodinium</taxon>
    </lineage>
</organism>
<protein>
    <submittedName>
        <fullName evidence="3">Uncharacterized protein</fullName>
    </submittedName>
</protein>
<accession>A0A1Q9E6G4</accession>
<dbReference type="OrthoDB" id="422452at2759"/>
<feature type="region of interest" description="Disordered" evidence="2">
    <location>
        <begin position="572"/>
        <end position="605"/>
    </location>
</feature>
<comment type="caution">
    <text evidence="3">The sequence shown here is derived from an EMBL/GenBank/DDBJ whole genome shotgun (WGS) entry which is preliminary data.</text>
</comment>
<dbReference type="Gene3D" id="1.10.443.10">
    <property type="entry name" value="Intergrase catalytic core"/>
    <property type="match status" value="1"/>
</dbReference>
<dbReference type="AlphaFoldDB" id="A0A1Q9E6G4"/>
<evidence type="ECO:0000256" key="2">
    <source>
        <dbReference type="SAM" id="MobiDB-lite"/>
    </source>
</evidence>
<dbReference type="InterPro" id="IPR011010">
    <property type="entry name" value="DNA_brk_join_enz"/>
</dbReference>
<dbReference type="EMBL" id="LSRX01000248">
    <property type="protein sequence ID" value="OLQ03000.1"/>
    <property type="molecule type" value="Genomic_DNA"/>
</dbReference>
<gene>
    <name evidence="3" type="ORF">AK812_SmicGene14089</name>
</gene>
<dbReference type="GO" id="GO:0003677">
    <property type="term" value="F:DNA binding"/>
    <property type="evidence" value="ECO:0007669"/>
    <property type="project" value="InterPro"/>
</dbReference>
<evidence type="ECO:0000313" key="4">
    <source>
        <dbReference type="Proteomes" id="UP000186817"/>
    </source>
</evidence>
<dbReference type="GO" id="GO:0015074">
    <property type="term" value="P:DNA integration"/>
    <property type="evidence" value="ECO:0007669"/>
    <property type="project" value="InterPro"/>
</dbReference>
<evidence type="ECO:0000313" key="3">
    <source>
        <dbReference type="EMBL" id="OLQ03000.1"/>
    </source>
</evidence>
<dbReference type="SUPFAM" id="SSF56349">
    <property type="entry name" value="DNA breaking-rejoining enzymes"/>
    <property type="match status" value="1"/>
</dbReference>